<evidence type="ECO:0000256" key="10">
    <source>
        <dbReference type="ARBA" id="ARBA00022833"/>
    </source>
</evidence>
<comment type="cofactor">
    <cofactor evidence="1">
        <name>Zn(2+)</name>
        <dbReference type="ChEBI" id="CHEBI:29105"/>
    </cofactor>
</comment>
<evidence type="ECO:0000313" key="14">
    <source>
        <dbReference type="EMBL" id="KNE61666.1"/>
    </source>
</evidence>
<keyword evidence="7" id="KW-0028">Amino-acid biosynthesis</keyword>
<keyword evidence="15" id="KW-1185">Reference proteome</keyword>
<dbReference type="AlphaFoldDB" id="A0A0L0SGM5"/>
<reference evidence="14 15" key="2">
    <citation type="submission" date="2009-11" db="EMBL/GenBank/DDBJ databases">
        <title>The Genome Sequence of Allomyces macrogynus strain ATCC 38327.</title>
        <authorList>
            <consortium name="The Broad Institute Genome Sequencing Platform"/>
            <person name="Russ C."/>
            <person name="Cuomo C."/>
            <person name="Shea T."/>
            <person name="Young S.K."/>
            <person name="Zeng Q."/>
            <person name="Koehrsen M."/>
            <person name="Haas B."/>
            <person name="Borodovsky M."/>
            <person name="Guigo R."/>
            <person name="Alvarado L."/>
            <person name="Berlin A."/>
            <person name="Borenstein D."/>
            <person name="Chen Z."/>
            <person name="Engels R."/>
            <person name="Freedman E."/>
            <person name="Gellesch M."/>
            <person name="Goldberg J."/>
            <person name="Griggs A."/>
            <person name="Gujja S."/>
            <person name="Heiman D."/>
            <person name="Hepburn T."/>
            <person name="Howarth C."/>
            <person name="Jen D."/>
            <person name="Larson L."/>
            <person name="Lewis B."/>
            <person name="Mehta T."/>
            <person name="Park D."/>
            <person name="Pearson M."/>
            <person name="Roberts A."/>
            <person name="Saif S."/>
            <person name="Shenoy N."/>
            <person name="Sisk P."/>
            <person name="Stolte C."/>
            <person name="Sykes S."/>
            <person name="Walk T."/>
            <person name="White J."/>
            <person name="Yandava C."/>
            <person name="Burger G."/>
            <person name="Gray M.W."/>
            <person name="Holland P.W.H."/>
            <person name="King N."/>
            <person name="Lang F.B.F."/>
            <person name="Roger A.J."/>
            <person name="Ruiz-Trillo I."/>
            <person name="Lander E."/>
            <person name="Nusbaum C."/>
        </authorList>
    </citation>
    <scope>NUCLEOTIDE SEQUENCE [LARGE SCALE GENOMIC DNA]</scope>
    <source>
        <strain evidence="14 15">ATCC 38327</strain>
    </source>
</reference>
<dbReference type="GO" id="GO:0032259">
    <property type="term" value="P:methylation"/>
    <property type="evidence" value="ECO:0007669"/>
    <property type="project" value="UniProtKB-KW"/>
</dbReference>
<dbReference type="PANTHER" id="PTHR30519">
    <property type="entry name" value="5-METHYLTETRAHYDROPTEROYLTRIGLUTAMATE--HOMOCYSTEINE METHYLTRANSFERASE"/>
    <property type="match status" value="1"/>
</dbReference>
<comment type="pathway">
    <text evidence="3">Amino-acid biosynthesis; L-methionine biosynthesis via de novo pathway; L-methionine from L-homocysteine (MetE route): step 1/1.</text>
</comment>
<dbReference type="InterPro" id="IPR013215">
    <property type="entry name" value="Cbl-indep_Met_Synth_N"/>
</dbReference>
<dbReference type="InterPro" id="IPR006276">
    <property type="entry name" value="Cobalamin-indep_Met_synthase"/>
</dbReference>
<dbReference type="NCBIfam" id="NF003556">
    <property type="entry name" value="PRK05222.1"/>
    <property type="match status" value="1"/>
</dbReference>
<protein>
    <recommendedName>
        <fullName evidence="5">5-methyltetrahydropteroyltriglutamate--homocysteine S-methyltransferase</fullName>
        <ecNumber evidence="5">2.1.1.14</ecNumber>
    </recommendedName>
</protein>
<dbReference type="NCBIfam" id="TIGR01371">
    <property type="entry name" value="met_syn_B12ind"/>
    <property type="match status" value="1"/>
</dbReference>
<proteinExistence type="inferred from homology"/>
<evidence type="ECO:0000256" key="4">
    <source>
        <dbReference type="ARBA" id="ARBA00009553"/>
    </source>
</evidence>
<dbReference type="SUPFAM" id="SSF51726">
    <property type="entry name" value="UROD/MetE-like"/>
    <property type="match status" value="2"/>
</dbReference>
<dbReference type="Pfam" id="PF08267">
    <property type="entry name" value="Meth_synt_1"/>
    <property type="match status" value="1"/>
</dbReference>
<dbReference type="Gene3D" id="3.20.20.210">
    <property type="match status" value="2"/>
</dbReference>
<dbReference type="GO" id="GO:0008270">
    <property type="term" value="F:zinc ion binding"/>
    <property type="evidence" value="ECO:0007669"/>
    <property type="project" value="InterPro"/>
</dbReference>
<evidence type="ECO:0000256" key="5">
    <source>
        <dbReference type="ARBA" id="ARBA00012034"/>
    </source>
</evidence>
<evidence type="ECO:0000256" key="11">
    <source>
        <dbReference type="ARBA" id="ARBA00023167"/>
    </source>
</evidence>
<dbReference type="Pfam" id="PF01717">
    <property type="entry name" value="Meth_synt_2"/>
    <property type="match status" value="1"/>
</dbReference>
<keyword evidence="10" id="KW-0862">Zinc</keyword>
<keyword evidence="6 14" id="KW-0489">Methyltransferase</keyword>
<dbReference type="OrthoDB" id="1053771at2759"/>
<keyword evidence="9" id="KW-0479">Metal-binding</keyword>
<dbReference type="Proteomes" id="UP000054350">
    <property type="component" value="Unassembled WGS sequence"/>
</dbReference>
<comment type="function">
    <text evidence="2">Catalyzes the transfer of a methyl group from 5-methyltetrahydrofolate to homocysteine resulting in methionine formation.</text>
</comment>
<organism evidence="14 15">
    <name type="scientific">Allomyces macrogynus (strain ATCC 38327)</name>
    <name type="common">Allomyces javanicus var. macrogynus</name>
    <dbReference type="NCBI Taxonomy" id="578462"/>
    <lineage>
        <taxon>Eukaryota</taxon>
        <taxon>Fungi</taxon>
        <taxon>Fungi incertae sedis</taxon>
        <taxon>Blastocladiomycota</taxon>
        <taxon>Blastocladiomycetes</taxon>
        <taxon>Blastocladiales</taxon>
        <taxon>Blastocladiaceae</taxon>
        <taxon>Allomyces</taxon>
    </lineage>
</organism>
<evidence type="ECO:0000256" key="1">
    <source>
        <dbReference type="ARBA" id="ARBA00001947"/>
    </source>
</evidence>
<dbReference type="CDD" id="cd03311">
    <property type="entry name" value="CIMS_C_terminal_like"/>
    <property type="match status" value="1"/>
</dbReference>
<dbReference type="CDD" id="cd03312">
    <property type="entry name" value="CIMS_N_terminal_like"/>
    <property type="match status" value="1"/>
</dbReference>
<evidence type="ECO:0000256" key="7">
    <source>
        <dbReference type="ARBA" id="ARBA00022605"/>
    </source>
</evidence>
<feature type="domain" description="Cobalamin-independent methionine synthase MetE N-terminal" evidence="13">
    <location>
        <begin position="73"/>
        <end position="386"/>
    </location>
</feature>
<reference evidence="14 15" key="1">
    <citation type="submission" date="2009-11" db="EMBL/GenBank/DDBJ databases">
        <title>Annotation of Allomyces macrogynus ATCC 38327.</title>
        <authorList>
            <consortium name="The Broad Institute Genome Sequencing Platform"/>
            <person name="Russ C."/>
            <person name="Cuomo C."/>
            <person name="Burger G."/>
            <person name="Gray M.W."/>
            <person name="Holland P.W.H."/>
            <person name="King N."/>
            <person name="Lang F.B.F."/>
            <person name="Roger A.J."/>
            <person name="Ruiz-Trillo I."/>
            <person name="Young S.K."/>
            <person name="Zeng Q."/>
            <person name="Gargeya S."/>
            <person name="Fitzgerald M."/>
            <person name="Haas B."/>
            <person name="Abouelleil A."/>
            <person name="Alvarado L."/>
            <person name="Arachchi H.M."/>
            <person name="Berlin A."/>
            <person name="Chapman S.B."/>
            <person name="Gearin G."/>
            <person name="Goldberg J."/>
            <person name="Griggs A."/>
            <person name="Gujja S."/>
            <person name="Hansen M."/>
            <person name="Heiman D."/>
            <person name="Howarth C."/>
            <person name="Larimer J."/>
            <person name="Lui A."/>
            <person name="MacDonald P.J.P."/>
            <person name="McCowen C."/>
            <person name="Montmayeur A."/>
            <person name="Murphy C."/>
            <person name="Neiman D."/>
            <person name="Pearson M."/>
            <person name="Priest M."/>
            <person name="Roberts A."/>
            <person name="Saif S."/>
            <person name="Shea T."/>
            <person name="Sisk P."/>
            <person name="Stolte C."/>
            <person name="Sykes S."/>
            <person name="Wortman J."/>
            <person name="Nusbaum C."/>
            <person name="Birren B."/>
        </authorList>
    </citation>
    <scope>NUCLEOTIDE SEQUENCE [LARGE SCALE GENOMIC DNA]</scope>
    <source>
        <strain evidence="14 15">ATCC 38327</strain>
    </source>
</reference>
<dbReference type="HAMAP" id="MF_00172">
    <property type="entry name" value="Meth_synth"/>
    <property type="match status" value="1"/>
</dbReference>
<comment type="similarity">
    <text evidence="4">Belongs to the vitamin-B12 independent methionine synthase family.</text>
</comment>
<keyword evidence="11" id="KW-0486">Methionine biosynthesis</keyword>
<dbReference type="VEuPathDB" id="FungiDB:AMAG_06474"/>
<evidence type="ECO:0000256" key="8">
    <source>
        <dbReference type="ARBA" id="ARBA00022679"/>
    </source>
</evidence>
<dbReference type="GO" id="GO:0009086">
    <property type="term" value="P:methionine biosynthetic process"/>
    <property type="evidence" value="ECO:0007669"/>
    <property type="project" value="UniProtKB-KW"/>
</dbReference>
<dbReference type="GO" id="GO:0003871">
    <property type="term" value="F:5-methyltetrahydropteroyltriglutamate-homocysteine S-methyltransferase activity"/>
    <property type="evidence" value="ECO:0007669"/>
    <property type="project" value="UniProtKB-EC"/>
</dbReference>
<dbReference type="UniPathway" id="UPA00051">
    <property type="reaction ID" value="UER00082"/>
</dbReference>
<dbReference type="EC" id="2.1.1.14" evidence="5"/>
<dbReference type="STRING" id="578462.A0A0L0SGM5"/>
<evidence type="ECO:0000256" key="6">
    <source>
        <dbReference type="ARBA" id="ARBA00022603"/>
    </source>
</evidence>
<gene>
    <name evidence="14" type="ORF">AMAG_06474</name>
</gene>
<name>A0A0L0SGM5_ALLM3</name>
<evidence type="ECO:0000259" key="12">
    <source>
        <dbReference type="Pfam" id="PF01717"/>
    </source>
</evidence>
<dbReference type="OMA" id="KVMKGML"/>
<sequence>MPLATAGLLGVMVRPFRPSLPTVASSCTVAYKGSVLHRTRQGSAASNAPFRPFGTALSTHCRTRFISTMVHAANLGYPRIGANRELKKLIEGYWAGKVSASQLESGAHALRVANWRAQAAAGIDVIPSNDFAYYDQVLDLAATFDVVPDLYRTAIADPLDRYFAMGRGHQDKAKGIDVPAMEMKKWFDTNYHYIVPRFAPTTKFVLAAADQDVKPIREFLEAQAAGIHTRPVLLGPVSFLLLGRAEKGAPADFSPLELLDRLLPVYQSLLTRLLAAGATEIQLDEPALVLDLPPTVVPTALTRAYAALTNGPKITVTTYFGGIEHHLSTIAKLPIHALHIDLIRAPEQLAAVVNAVRPTRLHLSLGLVDGRNVWRTDLTRAIDTVTFAMTALGADRVLIAPSCSLLHAPVNLAPEFAKTAPLAALPDVREWLAFADEKLREVALVAKYAAAKARGETIAADVAKALAENQTAIAARRASPRLHNATVHERVANLKDADFVRAVPFAQRYAAQQAHLHLPAFPTTTVGSFPQTKEVRSIRAQLKKGAITEAQYWAFVNAETEKCVRFQEEVGLDVLVHGEFERNDMVEYFGENLDGYAFTANAWVQSYGTRCVKPPIIFGDVARPKPMTVDMITRAQDFTKKPLKGMLTGPITMLQWSFVRDDQPRRDTAYQLALAIRDEVVDLEKAGIRVIQIDEPAIREGLPLRRGDWAGYLDWAVMSFRLATSGVRSETQIHSHMCYSDFADIFDAIAKLDVDVLSVEAAKSDLKLLAAFAAKDAYPNCLGPGLYDIHSPRVPSVAELRDRAGDFLARLPAARLWINPDCGLKTRGWTEVRAALSNLVAIARELRAAHPEIVIAEAPATVAATAAKLIAVETVVPAAETAHSA</sequence>
<dbReference type="eggNOG" id="KOG2263">
    <property type="taxonomic scope" value="Eukaryota"/>
</dbReference>
<feature type="domain" description="Cobalamin-independent methionine synthase MetE C-terminal/archaeal" evidence="12">
    <location>
        <begin position="521"/>
        <end position="844"/>
    </location>
</feature>
<dbReference type="EMBL" id="GG745338">
    <property type="protein sequence ID" value="KNE61666.1"/>
    <property type="molecule type" value="Genomic_DNA"/>
</dbReference>
<dbReference type="InterPro" id="IPR038071">
    <property type="entry name" value="UROD/MetE-like_sf"/>
</dbReference>
<accession>A0A0L0SGM5</accession>
<evidence type="ECO:0000313" key="15">
    <source>
        <dbReference type="Proteomes" id="UP000054350"/>
    </source>
</evidence>
<evidence type="ECO:0000256" key="9">
    <source>
        <dbReference type="ARBA" id="ARBA00022723"/>
    </source>
</evidence>
<evidence type="ECO:0000256" key="3">
    <source>
        <dbReference type="ARBA" id="ARBA00004681"/>
    </source>
</evidence>
<dbReference type="InterPro" id="IPR002629">
    <property type="entry name" value="Met_Synth_C/arc"/>
</dbReference>
<evidence type="ECO:0000259" key="13">
    <source>
        <dbReference type="Pfam" id="PF08267"/>
    </source>
</evidence>
<evidence type="ECO:0000256" key="2">
    <source>
        <dbReference type="ARBA" id="ARBA00002777"/>
    </source>
</evidence>
<keyword evidence="8 14" id="KW-0808">Transferase</keyword>